<dbReference type="KEGG" id="hje:HacjB3_05175"/>
<keyword evidence="4" id="KW-1185">Reference proteome</keyword>
<gene>
    <name evidence="1" type="ordered locus">HacjB3_05175</name>
    <name evidence="2" type="ORF">C497_03560</name>
</gene>
<reference evidence="1 3" key="1">
    <citation type="journal article" date="2010" name="J. Bacteriol.">
        <title>Complete genome sequence of Halalkalicoccus jeotgali B3(T), an extremely halophilic archaeon.</title>
        <authorList>
            <person name="Roh S.W."/>
            <person name="Nam Y.D."/>
            <person name="Nam S.H."/>
            <person name="Choi S.H."/>
            <person name="Park H.S."/>
            <person name="Bae J.W."/>
        </authorList>
    </citation>
    <scope>NUCLEOTIDE SEQUENCE [LARGE SCALE GENOMIC DNA]</scope>
    <source>
        <strain evidence="1">B3</strain>
        <strain evidence="3">DSM 18796 / CECT 7217 / JCM 14584 / KCTC 4019 / B3</strain>
    </source>
</reference>
<dbReference type="STRING" id="795797.HacjB3_05175"/>
<sequence>MSGTSSNSVERSANAFTGAFYEAGFERMKSSQHVTVVDWHELGAMSEFDYYVSFRLPTTAVVENSDADKERSR</sequence>
<evidence type="ECO:0000313" key="1">
    <source>
        <dbReference type="EMBL" id="ADJ14426.1"/>
    </source>
</evidence>
<reference evidence="2 4" key="2">
    <citation type="journal article" date="2014" name="PLoS Genet.">
        <title>Phylogenetically driven sequencing of extremely halophilic archaea reveals strategies for static and dynamic osmo-response.</title>
        <authorList>
            <person name="Becker E.A."/>
            <person name="Seitzer P.M."/>
            <person name="Tritt A."/>
            <person name="Larsen D."/>
            <person name="Krusor M."/>
            <person name="Yao A.I."/>
            <person name="Wu D."/>
            <person name="Madern D."/>
            <person name="Eisen J.A."/>
            <person name="Darling A.E."/>
            <person name="Facciotti M.T."/>
        </authorList>
    </citation>
    <scope>NUCLEOTIDE SEQUENCE [LARGE SCALE GENOMIC DNA]</scope>
    <source>
        <strain evidence="2">B3</strain>
        <strain evidence="4">DSM 18796 / CECT 7217 / JCM 14584 / KCTC 4019 / B3</strain>
    </source>
</reference>
<dbReference type="HOGENOM" id="CLU_2695618_0_0_2"/>
<accession>D8J9L4</accession>
<dbReference type="AlphaFoldDB" id="D8J9L4"/>
<dbReference type="GeneID" id="9418839"/>
<evidence type="ECO:0000313" key="4">
    <source>
        <dbReference type="Proteomes" id="UP000011645"/>
    </source>
</evidence>
<dbReference type="Proteomes" id="UP000011645">
    <property type="component" value="Unassembled WGS sequence"/>
</dbReference>
<protein>
    <submittedName>
        <fullName evidence="1">Uncharacterized protein</fullName>
    </submittedName>
</protein>
<name>D8J9L4_HALJB</name>
<dbReference type="EMBL" id="CP002062">
    <property type="protein sequence ID" value="ADJ14426.1"/>
    <property type="molecule type" value="Genomic_DNA"/>
</dbReference>
<organism evidence="1 3">
    <name type="scientific">Halalkalicoccus jeotgali (strain DSM 18796 / CECT 7217 / JCM 14584 / KCTC 4019 / B3)</name>
    <dbReference type="NCBI Taxonomy" id="795797"/>
    <lineage>
        <taxon>Archaea</taxon>
        <taxon>Methanobacteriati</taxon>
        <taxon>Methanobacteriota</taxon>
        <taxon>Stenosarchaea group</taxon>
        <taxon>Halobacteria</taxon>
        <taxon>Halobacteriales</taxon>
        <taxon>Halococcaceae</taxon>
        <taxon>Halalkalicoccus</taxon>
    </lineage>
</organism>
<proteinExistence type="predicted"/>
<evidence type="ECO:0000313" key="3">
    <source>
        <dbReference type="Proteomes" id="UP000000390"/>
    </source>
</evidence>
<evidence type="ECO:0000313" key="2">
    <source>
        <dbReference type="EMBL" id="ELY40142.1"/>
    </source>
</evidence>
<dbReference type="RefSeq" id="WP_008414554.1">
    <property type="nucleotide sequence ID" value="NC_014297.1"/>
</dbReference>
<dbReference type="Proteomes" id="UP000000390">
    <property type="component" value="Chromosome"/>
</dbReference>
<dbReference type="EMBL" id="AOHV01000010">
    <property type="protein sequence ID" value="ELY40142.1"/>
    <property type="molecule type" value="Genomic_DNA"/>
</dbReference>